<dbReference type="AlphaFoldDB" id="A0A7S2QRX4"/>
<reference evidence="1" key="1">
    <citation type="submission" date="2021-01" db="EMBL/GenBank/DDBJ databases">
        <authorList>
            <person name="Corre E."/>
            <person name="Pelletier E."/>
            <person name="Niang G."/>
            <person name="Scheremetjew M."/>
            <person name="Finn R."/>
            <person name="Kale V."/>
            <person name="Holt S."/>
            <person name="Cochrane G."/>
            <person name="Meng A."/>
            <person name="Brown T."/>
            <person name="Cohen L."/>
        </authorList>
    </citation>
    <scope>NUCLEOTIDE SEQUENCE</scope>
    <source>
        <strain evidence="1">BC52</strain>
    </source>
</reference>
<organism evidence="1">
    <name type="scientific">Norrisiella sphaerica</name>
    <dbReference type="NCBI Taxonomy" id="552664"/>
    <lineage>
        <taxon>Eukaryota</taxon>
        <taxon>Sar</taxon>
        <taxon>Rhizaria</taxon>
        <taxon>Cercozoa</taxon>
        <taxon>Chlorarachniophyceae</taxon>
        <taxon>Norrisiella</taxon>
    </lineage>
</organism>
<gene>
    <name evidence="1" type="ORF">NSPH01132_LOCUS298</name>
</gene>
<evidence type="ECO:0000313" key="1">
    <source>
        <dbReference type="EMBL" id="CAD9650201.1"/>
    </source>
</evidence>
<sequence length="597" mass="67235">MMLNAARRQTSKVSVWSYVRRFAWSATGGSIGYFMTFNLLEVRDVAKLYYPFEPQIMEEGFNILVDDRWWLNGQGQGLTTAADYKAAKMSSDLSQRILHMKLFPIMCLATLGLYRWSGPNSGKFLLLRSILSVTTCCFNYRMITDSIEVPVQSTNKGSENSFVSRSRLESNYYKVMSPGIFGVVFSVFNLPRATSFVLLESVFYGLLSRRVYLGNKDDTNEGSAKSEKMENSDASSSALISRLISELETLRLCWHVENKFFKDCIVDPVIILMRNAYQRGRLPRSTLTVYYGYNRRVMNLGATRISRILGSDEVQTLLCERLGGNIEADIELAPSRKPSLVATEGVLEVRSFWQKYVEHSWSAGYIRRTPGTEFRAYFPIVSRKTGKRALLVCEGEAYGMSHLDCMQIFHAFHRLRDLSPDIPNSMRDKDIQFGPPPNGLLGASQTGSLVGFASWQGKSGSISDNALYFIQTRDTEGKATVTANVLGHGGANWKMTKLGIVHWNPLKPYPEPPYLDAWEIDHAKKTGVTQLKKLKSNAPMLDKKDHLIPRPSLRAAHFRRELSLGPHPTSEIEWLSLENGATGVELKRPPDQAHGQS</sequence>
<proteinExistence type="predicted"/>
<protein>
    <submittedName>
        <fullName evidence="1">Uncharacterized protein</fullName>
    </submittedName>
</protein>
<dbReference type="EMBL" id="HBHC01000585">
    <property type="protein sequence ID" value="CAD9650201.1"/>
    <property type="molecule type" value="Transcribed_RNA"/>
</dbReference>
<accession>A0A7S2QRX4</accession>
<name>A0A7S2QRX4_9EUKA</name>